<dbReference type="Pfam" id="PF00320">
    <property type="entry name" value="GATA"/>
    <property type="match status" value="1"/>
</dbReference>
<dbReference type="STRING" id="215250.A0A316YEP0"/>
<keyword evidence="1" id="KW-0479">Metal-binding</keyword>
<feature type="region of interest" description="Disordered" evidence="5">
    <location>
        <begin position="1"/>
        <end position="58"/>
    </location>
</feature>
<dbReference type="OrthoDB" id="2162994at2759"/>
<evidence type="ECO:0000256" key="3">
    <source>
        <dbReference type="ARBA" id="ARBA00022833"/>
    </source>
</evidence>
<keyword evidence="8" id="KW-1185">Reference proteome</keyword>
<evidence type="ECO:0000313" key="8">
    <source>
        <dbReference type="Proteomes" id="UP000245768"/>
    </source>
</evidence>
<dbReference type="RefSeq" id="XP_025374887.1">
    <property type="nucleotide sequence ID" value="XM_025523677.1"/>
</dbReference>
<reference evidence="7 8" key="1">
    <citation type="journal article" date="2018" name="Mol. Biol. Evol.">
        <title>Broad Genomic Sampling Reveals a Smut Pathogenic Ancestry of the Fungal Clade Ustilaginomycotina.</title>
        <authorList>
            <person name="Kijpornyongpan T."/>
            <person name="Mondo S.J."/>
            <person name="Barry K."/>
            <person name="Sandor L."/>
            <person name="Lee J."/>
            <person name="Lipzen A."/>
            <person name="Pangilinan J."/>
            <person name="LaButti K."/>
            <person name="Hainaut M."/>
            <person name="Henrissat B."/>
            <person name="Grigoriev I.V."/>
            <person name="Spatafora J.W."/>
            <person name="Aime M.C."/>
        </authorList>
    </citation>
    <scope>NUCLEOTIDE SEQUENCE [LARGE SCALE GENOMIC DNA]</scope>
    <source>
        <strain evidence="7 8">MCA 4198</strain>
    </source>
</reference>
<feature type="compositionally biased region" description="Low complexity" evidence="5">
    <location>
        <begin position="330"/>
        <end position="358"/>
    </location>
</feature>
<evidence type="ECO:0000256" key="5">
    <source>
        <dbReference type="SAM" id="MobiDB-lite"/>
    </source>
</evidence>
<keyword evidence="2 4" id="KW-0863">Zinc-finger</keyword>
<evidence type="ECO:0000313" key="7">
    <source>
        <dbReference type="EMBL" id="PWN87689.1"/>
    </source>
</evidence>
<dbReference type="InterPro" id="IPR013088">
    <property type="entry name" value="Znf_NHR/GATA"/>
</dbReference>
<dbReference type="GO" id="GO:0008270">
    <property type="term" value="F:zinc ion binding"/>
    <property type="evidence" value="ECO:0007669"/>
    <property type="project" value="UniProtKB-KW"/>
</dbReference>
<dbReference type="InterPro" id="IPR052138">
    <property type="entry name" value="GATA_ZnFinger_Domain"/>
</dbReference>
<dbReference type="GO" id="GO:0043565">
    <property type="term" value="F:sequence-specific DNA binding"/>
    <property type="evidence" value="ECO:0007669"/>
    <property type="project" value="InterPro"/>
</dbReference>
<organism evidence="7 8">
    <name type="scientific">Acaromyces ingoldii</name>
    <dbReference type="NCBI Taxonomy" id="215250"/>
    <lineage>
        <taxon>Eukaryota</taxon>
        <taxon>Fungi</taxon>
        <taxon>Dikarya</taxon>
        <taxon>Basidiomycota</taxon>
        <taxon>Ustilaginomycotina</taxon>
        <taxon>Exobasidiomycetes</taxon>
        <taxon>Exobasidiales</taxon>
        <taxon>Cryptobasidiaceae</taxon>
        <taxon>Acaromyces</taxon>
    </lineage>
</organism>
<feature type="compositionally biased region" description="Low complexity" evidence="5">
    <location>
        <begin position="203"/>
        <end position="236"/>
    </location>
</feature>
<feature type="region of interest" description="Disordered" evidence="5">
    <location>
        <begin position="687"/>
        <end position="758"/>
    </location>
</feature>
<feature type="compositionally biased region" description="Low complexity" evidence="5">
    <location>
        <begin position="412"/>
        <end position="488"/>
    </location>
</feature>
<feature type="compositionally biased region" description="Basic and acidic residues" evidence="5">
    <location>
        <begin position="838"/>
        <end position="851"/>
    </location>
</feature>
<dbReference type="Gene3D" id="3.30.50.10">
    <property type="entry name" value="Erythroid Transcription Factor GATA-1, subunit A"/>
    <property type="match status" value="1"/>
</dbReference>
<feature type="compositionally biased region" description="Gly residues" evidence="5">
    <location>
        <begin position="237"/>
        <end position="261"/>
    </location>
</feature>
<evidence type="ECO:0000259" key="6">
    <source>
        <dbReference type="PROSITE" id="PS50114"/>
    </source>
</evidence>
<dbReference type="Proteomes" id="UP000245768">
    <property type="component" value="Unassembled WGS sequence"/>
</dbReference>
<dbReference type="SUPFAM" id="SSF57716">
    <property type="entry name" value="Glucocorticoid receptor-like (DNA-binding domain)"/>
    <property type="match status" value="1"/>
</dbReference>
<feature type="region of interest" description="Disordered" evidence="5">
    <location>
        <begin position="800"/>
        <end position="851"/>
    </location>
</feature>
<protein>
    <recommendedName>
        <fullName evidence="6">GATA-type domain-containing protein</fullName>
    </recommendedName>
</protein>
<dbReference type="EMBL" id="KZ819639">
    <property type="protein sequence ID" value="PWN87689.1"/>
    <property type="molecule type" value="Genomic_DNA"/>
</dbReference>
<feature type="compositionally biased region" description="Low complexity" evidence="5">
    <location>
        <begin position="804"/>
        <end position="825"/>
    </location>
</feature>
<dbReference type="InterPro" id="IPR000679">
    <property type="entry name" value="Znf_GATA"/>
</dbReference>
<feature type="region of interest" description="Disordered" evidence="5">
    <location>
        <begin position="330"/>
        <end position="488"/>
    </location>
</feature>
<gene>
    <name evidence="7" type="ORF">FA10DRAFT_281277</name>
</gene>
<feature type="compositionally biased region" description="Low complexity" evidence="5">
    <location>
        <begin position="706"/>
        <end position="716"/>
    </location>
</feature>
<evidence type="ECO:0000256" key="1">
    <source>
        <dbReference type="ARBA" id="ARBA00022723"/>
    </source>
</evidence>
<evidence type="ECO:0000256" key="4">
    <source>
        <dbReference type="PROSITE-ProRule" id="PRU00094"/>
    </source>
</evidence>
<dbReference type="GeneID" id="37045593"/>
<feature type="compositionally biased region" description="Low complexity" evidence="5">
    <location>
        <begin position="376"/>
        <end position="399"/>
    </location>
</feature>
<dbReference type="GO" id="GO:0006355">
    <property type="term" value="P:regulation of DNA-templated transcription"/>
    <property type="evidence" value="ECO:0007669"/>
    <property type="project" value="InterPro"/>
</dbReference>
<dbReference type="PROSITE" id="PS50114">
    <property type="entry name" value="GATA_ZN_FINGER_2"/>
    <property type="match status" value="1"/>
</dbReference>
<keyword evidence="3" id="KW-0862">Zinc</keyword>
<evidence type="ECO:0000256" key="2">
    <source>
        <dbReference type="ARBA" id="ARBA00022771"/>
    </source>
</evidence>
<accession>A0A316YEP0</accession>
<feature type="region of interest" description="Disordered" evidence="5">
    <location>
        <begin position="551"/>
        <end position="577"/>
    </location>
</feature>
<feature type="domain" description="GATA-type" evidence="6">
    <location>
        <begin position="763"/>
        <end position="800"/>
    </location>
</feature>
<dbReference type="SMART" id="SM00401">
    <property type="entry name" value="ZnF_GATA"/>
    <property type="match status" value="1"/>
</dbReference>
<dbReference type="AlphaFoldDB" id="A0A316YEP0"/>
<dbReference type="InParanoid" id="A0A316YEP0"/>
<feature type="compositionally biased region" description="Low complexity" evidence="5">
    <location>
        <begin position="185"/>
        <end position="195"/>
    </location>
</feature>
<dbReference type="PANTHER" id="PTHR47255:SF4">
    <property type="entry name" value="GATA ZINC FINGER DOMAIN-CONTAINING PROTEIN 12"/>
    <property type="match status" value="1"/>
</dbReference>
<dbReference type="PANTHER" id="PTHR47255">
    <property type="entry name" value="GATA TRANSCRIPTION FACTOR 22-RELATED"/>
    <property type="match status" value="1"/>
</dbReference>
<sequence>MAAPMPPTGTIGAAASDAERRRTLPEPVVSFDLPVVARPLPDARPLPSGTGAGAGAQRDGVAVASVKRASDELDLEASLTLVQSLRQSRLTHLTALLPFLSTRHRTATRYHAPPRGYPLPADLDPTKATHSQTHLARCDVAIGPLIFPRTRFGEASSATAPLPAPPQALHPHPSQHPSHPPPLPATSHLATPAATGTARPVGPSSAARPTAPSSSVGPPTSAAAAPSGPAAAAAAGSGSGAGAASGAGTGTGTGTGAGPGAGTTASGGAPAPAPAPRIDADLVQEVSRRAQSDPPLQRLLHIAANGRASNEELRQLAGVIARIGDEMKAAAGATGSAAGAPAPAPAAGPATATGQSATVTGPPLSQQAKGQAKGPASASASASTSTTTSPVKAGTAAGTPGKGRGRPKDQANAKGAKPPSGAGKGVKAAPDGAAAALTGTNATTPATASDAVNAPHAQGSATAASAPPPAAASSSSSSNSNNSGVPASCPIITVEFRENPSARFILPLWRPATIIERRLSPQSNKRKMIKVTMWLPAIGSSAARAANAIARGGAAGDDEDDEVPAPAPGHQRDAPKGAERYPVTWTITPCADEDDNEGEGERKEKEIPESLWDAFGRVDTGSLAEEDNALLDAFLEKYRQAAPMFKTTPKLHVATPSKDLQDHLTDRFVPRLHSLSNRPVVRLKKGDDAAGHAHAPPPPAQFVPVSHSSSSSLFSSNGNNKRAHDDSVEAHVRQAGDESPAAAKPKRKRHVATHNPDGTLKLCQACGTNTTPMWRRGPAGKSTLCNACGAKWKVGRLVVPDHPPTASTPALASASAPASNAASTAELKPTTEKQATTPEKDTSQADSSRAD</sequence>
<dbReference type="CDD" id="cd00202">
    <property type="entry name" value="ZnF_GATA"/>
    <property type="match status" value="1"/>
</dbReference>
<name>A0A316YEP0_9BASI</name>
<proteinExistence type="predicted"/>
<feature type="region of interest" description="Disordered" evidence="5">
    <location>
        <begin position="156"/>
        <end position="297"/>
    </location>
</feature>
<feature type="compositionally biased region" description="Basic and acidic residues" evidence="5">
    <location>
        <begin position="722"/>
        <end position="736"/>
    </location>
</feature>